<evidence type="ECO:0000259" key="4">
    <source>
        <dbReference type="Pfam" id="PF17751"/>
    </source>
</evidence>
<proteinExistence type="predicted"/>
<evidence type="ECO:0000256" key="2">
    <source>
        <dbReference type="SAM" id="Coils"/>
    </source>
</evidence>
<dbReference type="InterPro" id="IPR051002">
    <property type="entry name" value="UBA_autophagy_assoc_protein"/>
</dbReference>
<dbReference type="PANTHER" id="PTHR31915:SF10">
    <property type="entry name" value="CALCIUM-BINDING AND COILED-COIL DOMAIN 2"/>
    <property type="match status" value="1"/>
</dbReference>
<evidence type="ECO:0000313" key="5">
    <source>
        <dbReference type="Ensembl" id="ENSMMDP00005009338.1"/>
    </source>
</evidence>
<dbReference type="AlphaFoldDB" id="A0A667X603"/>
<feature type="region of interest" description="Disordered" evidence="3">
    <location>
        <begin position="413"/>
        <end position="437"/>
    </location>
</feature>
<feature type="region of interest" description="Disordered" evidence="3">
    <location>
        <begin position="266"/>
        <end position="296"/>
    </location>
</feature>
<dbReference type="PANTHER" id="PTHR31915">
    <property type="entry name" value="SKICH DOMAIN-CONTAINING PROTEIN"/>
    <property type="match status" value="1"/>
</dbReference>
<dbReference type="Gene3D" id="2.60.40.2840">
    <property type="match status" value="1"/>
</dbReference>
<evidence type="ECO:0000313" key="6">
    <source>
        <dbReference type="Proteomes" id="UP000472263"/>
    </source>
</evidence>
<keyword evidence="6" id="KW-1185">Reference proteome</keyword>
<feature type="compositionally biased region" description="Basic and acidic residues" evidence="3">
    <location>
        <begin position="266"/>
        <end position="281"/>
    </location>
</feature>
<reference evidence="5" key="1">
    <citation type="submission" date="2019-06" db="EMBL/GenBank/DDBJ databases">
        <authorList>
            <consortium name="Wellcome Sanger Institute Data Sharing"/>
        </authorList>
    </citation>
    <scope>NUCLEOTIDE SEQUENCE [LARGE SCALE GENOMIC DNA]</scope>
</reference>
<dbReference type="Proteomes" id="UP000472263">
    <property type="component" value="Chromosome 19"/>
</dbReference>
<evidence type="ECO:0000256" key="3">
    <source>
        <dbReference type="SAM" id="MobiDB-lite"/>
    </source>
</evidence>
<feature type="coiled-coil region" evidence="2">
    <location>
        <begin position="142"/>
        <end position="183"/>
    </location>
</feature>
<name>A0A667X603_9TELE</name>
<keyword evidence="1 2" id="KW-0175">Coiled coil</keyword>
<dbReference type="GeneTree" id="ENSGT00950000183025"/>
<accession>A0A667X603</accession>
<dbReference type="Ensembl" id="ENSMMDT00005009640.1">
    <property type="protein sequence ID" value="ENSMMDP00005009338.1"/>
    <property type="gene ID" value="ENSMMDG00005005132.1"/>
</dbReference>
<feature type="domain" description="SKICH" evidence="4">
    <location>
        <begin position="14"/>
        <end position="117"/>
    </location>
</feature>
<reference evidence="5" key="3">
    <citation type="submission" date="2025-09" db="UniProtKB">
        <authorList>
            <consortium name="Ensembl"/>
        </authorList>
    </citation>
    <scope>IDENTIFICATION</scope>
</reference>
<dbReference type="InterPro" id="IPR041611">
    <property type="entry name" value="SKICH"/>
</dbReference>
<protein>
    <submittedName>
        <fullName evidence="5">Calcium binding and coiled-coil domain 2</fullName>
    </submittedName>
</protein>
<reference evidence="5" key="2">
    <citation type="submission" date="2025-08" db="UniProtKB">
        <authorList>
            <consortium name="Ensembl"/>
        </authorList>
    </citation>
    <scope>IDENTIFICATION</scope>
</reference>
<evidence type="ECO:0000256" key="1">
    <source>
        <dbReference type="ARBA" id="ARBA00023054"/>
    </source>
</evidence>
<dbReference type="InParanoid" id="A0A667X603"/>
<organism evidence="5 6">
    <name type="scientific">Myripristis murdjan</name>
    <name type="common">pinecone soldierfish</name>
    <dbReference type="NCBI Taxonomy" id="586833"/>
    <lineage>
        <taxon>Eukaryota</taxon>
        <taxon>Metazoa</taxon>
        <taxon>Chordata</taxon>
        <taxon>Craniata</taxon>
        <taxon>Vertebrata</taxon>
        <taxon>Euteleostomi</taxon>
        <taxon>Actinopterygii</taxon>
        <taxon>Neopterygii</taxon>
        <taxon>Teleostei</taxon>
        <taxon>Neoteleostei</taxon>
        <taxon>Acanthomorphata</taxon>
        <taxon>Holocentriformes</taxon>
        <taxon>Holocentridae</taxon>
        <taxon>Myripristis</taxon>
    </lineage>
</organism>
<sequence>SESYQHPATAFSQVVFSDIPHCYPPAASLTCYYILTAPFQPNARDWVGIFKVGWSTTKDYHTFVWVDPPLDVVGQQPVRKQVVFNDYYLPKDEAEFYQFCYVDSKGQVRGASTPFCFKAPVEQSMDSSLENDLLVITTQEQVEQSVREKAELMKELDHMREESEAMKNALREKQQEIDSLKEVNTSEFYLTINSCAAIIEMLKRTHFLPGTCLQSLTHMQEKYSRAVMKINQLKEVQEELRGKLDVQSVETAESFTTSCVDLQSSEKEKESLDELRSENQHLRRSLSLQEPPQNIPDDECHILRSQLRDAQAQLASELEESKRMKRDAEQTERQLQDAREQLEGIVTTFNEIQRKSSKLEVNTNETIQDKEKMLKIERQEKEELLRETQNLQRDIEGLRREFADLQAAPLADTLPAQPASPRGSADDATSAATHAQEQDSLLESHVYDNIYENVGKQQQSLVCRHCKEIFPGITQDELVLHEQSHKVCPFCTVICDNMEQSVFEDHVYSHEV</sequence>
<dbReference type="Pfam" id="PF17751">
    <property type="entry name" value="SKICH"/>
    <property type="match status" value="1"/>
</dbReference>